<evidence type="ECO:0008006" key="4">
    <source>
        <dbReference type="Google" id="ProtNLM"/>
    </source>
</evidence>
<name>A0A1L9BFV3_9BACT</name>
<dbReference type="RefSeq" id="WP_071897587.1">
    <property type="nucleotide sequence ID" value="NZ_MPIN01000002.1"/>
</dbReference>
<protein>
    <recommendedName>
        <fullName evidence="4">DUF1844 domain-containing protein</fullName>
    </recommendedName>
</protein>
<proteinExistence type="predicted"/>
<reference evidence="2 3" key="2">
    <citation type="submission" date="2016-12" db="EMBL/GenBank/DDBJ databases">
        <title>Draft Genome Sequence of Cystobacter ferrugineus Strain Cbfe23.</title>
        <authorList>
            <person name="Akbar S."/>
            <person name="Dowd S.E."/>
            <person name="Stevens D.C."/>
        </authorList>
    </citation>
    <scope>NUCLEOTIDE SEQUENCE [LARGE SCALE GENOMIC DNA]</scope>
    <source>
        <strain evidence="2 3">Cbfe23</strain>
    </source>
</reference>
<keyword evidence="3" id="KW-1185">Reference proteome</keyword>
<dbReference type="Pfam" id="PF08899">
    <property type="entry name" value="DUF1844"/>
    <property type="match status" value="1"/>
</dbReference>
<dbReference type="STRING" id="83449.BON30_09705"/>
<reference evidence="3" key="1">
    <citation type="submission" date="2016-11" db="EMBL/GenBank/DDBJ databases">
        <authorList>
            <person name="Shukria A."/>
            <person name="Stevens D.C."/>
        </authorList>
    </citation>
    <scope>NUCLEOTIDE SEQUENCE [LARGE SCALE GENOMIC DNA]</scope>
    <source>
        <strain evidence="3">Cbfe23</strain>
    </source>
</reference>
<dbReference type="EMBL" id="MPIN01000002">
    <property type="protein sequence ID" value="OJH41154.1"/>
    <property type="molecule type" value="Genomic_DNA"/>
</dbReference>
<dbReference type="AlphaFoldDB" id="A0A1L9BFV3"/>
<accession>A0A1L9BFV3</accession>
<dbReference type="Proteomes" id="UP000182229">
    <property type="component" value="Unassembled WGS sequence"/>
</dbReference>
<dbReference type="OrthoDB" id="9799618at2"/>
<sequence>MSDEKRGETFVMRGEPKPGAPEAPITFSTFLIGLASSALIHLGEAPNPETGKAERDLVLARQSLDLLGMLQEKTRGNLTGEEKQLFDNLLADLRLRFVEASKR</sequence>
<evidence type="ECO:0000256" key="1">
    <source>
        <dbReference type="SAM" id="MobiDB-lite"/>
    </source>
</evidence>
<dbReference type="InterPro" id="IPR014995">
    <property type="entry name" value="DUF1844"/>
</dbReference>
<organism evidence="2 3">
    <name type="scientific">Cystobacter ferrugineus</name>
    <dbReference type="NCBI Taxonomy" id="83449"/>
    <lineage>
        <taxon>Bacteria</taxon>
        <taxon>Pseudomonadati</taxon>
        <taxon>Myxococcota</taxon>
        <taxon>Myxococcia</taxon>
        <taxon>Myxococcales</taxon>
        <taxon>Cystobacterineae</taxon>
        <taxon>Archangiaceae</taxon>
        <taxon>Cystobacter</taxon>
    </lineage>
</organism>
<feature type="region of interest" description="Disordered" evidence="1">
    <location>
        <begin position="1"/>
        <end position="22"/>
    </location>
</feature>
<evidence type="ECO:0000313" key="3">
    <source>
        <dbReference type="Proteomes" id="UP000182229"/>
    </source>
</evidence>
<gene>
    <name evidence="2" type="ORF">BON30_09705</name>
</gene>
<evidence type="ECO:0000313" key="2">
    <source>
        <dbReference type="EMBL" id="OJH41154.1"/>
    </source>
</evidence>
<comment type="caution">
    <text evidence="2">The sequence shown here is derived from an EMBL/GenBank/DDBJ whole genome shotgun (WGS) entry which is preliminary data.</text>
</comment>